<dbReference type="AlphaFoldDB" id="A0AAW4GH90"/>
<evidence type="ECO:0000313" key="4">
    <source>
        <dbReference type="Proteomes" id="UP000784064"/>
    </source>
</evidence>
<comment type="caution">
    <text evidence="1">The sequence shown here is derived from an EMBL/GenBank/DDBJ whole genome shotgun (WGS) entry which is preliminary data.</text>
</comment>
<accession>A0AAW4GH90</accession>
<sequence length="140" mass="14773">MKTLILATLQSDPLRLYTSRARLVGVEHLPGIVAATIDAEPRAHLLAWSAAETGCAGFSQHGLSLVLPFPVMSAGIGSMQRAKASGFVTLFVRTAEAGVVDVLGSDAFQQMALDRLLAQQAALGELLGCTLSVEDWGYDC</sequence>
<reference evidence="1" key="2">
    <citation type="submission" date="2021-01" db="EMBL/GenBank/DDBJ databases">
        <authorList>
            <person name="Yu Y."/>
        </authorList>
    </citation>
    <scope>NUCLEOTIDE SEQUENCE</scope>
    <source>
        <strain evidence="1">As-5</strain>
        <strain evidence="2">As-6</strain>
    </source>
</reference>
<dbReference type="EMBL" id="JAFFTA010000017">
    <property type="protein sequence ID" value="MBM9913838.1"/>
    <property type="molecule type" value="Genomic_DNA"/>
</dbReference>
<organism evidence="1 4">
    <name type="scientific">Stenotrophomonas lactitubi</name>
    <dbReference type="NCBI Taxonomy" id="2045214"/>
    <lineage>
        <taxon>Bacteria</taxon>
        <taxon>Pseudomonadati</taxon>
        <taxon>Pseudomonadota</taxon>
        <taxon>Gammaproteobacteria</taxon>
        <taxon>Lysobacterales</taxon>
        <taxon>Lysobacteraceae</taxon>
        <taxon>Stenotrophomonas</taxon>
    </lineage>
</organism>
<evidence type="ECO:0000313" key="3">
    <source>
        <dbReference type="Proteomes" id="UP000749453"/>
    </source>
</evidence>
<evidence type="ECO:0000313" key="1">
    <source>
        <dbReference type="EMBL" id="MBM9913838.1"/>
    </source>
</evidence>
<keyword evidence="3" id="KW-1185">Reference proteome</keyword>
<protein>
    <submittedName>
        <fullName evidence="1">Uncharacterized protein</fullName>
    </submittedName>
</protein>
<gene>
    <name evidence="1" type="ORF">JJW18_10170</name>
    <name evidence="2" type="ORF">JJW19_12680</name>
</gene>
<dbReference type="Proteomes" id="UP000784064">
    <property type="component" value="Unassembled WGS sequence"/>
</dbReference>
<dbReference type="RefSeq" id="WP_205404825.1">
    <property type="nucleotide sequence ID" value="NZ_JAFFTA010000017.1"/>
</dbReference>
<name>A0AAW4GH90_9GAMM</name>
<reference evidence="3" key="1">
    <citation type="submission" date="2021-01" db="EMBL/GenBank/DDBJ databases">
        <title>Stenotrophomonas maltophilia.</title>
        <authorList>
            <person name="Yu Y."/>
        </authorList>
    </citation>
    <scope>NUCLEOTIDE SEQUENCE [LARGE SCALE GENOMIC DNA]</scope>
    <source>
        <strain evidence="3">As-6</strain>
    </source>
</reference>
<dbReference type="EMBL" id="JAFFTB010000021">
    <property type="protein sequence ID" value="MBM9938997.1"/>
    <property type="molecule type" value="Genomic_DNA"/>
</dbReference>
<proteinExistence type="predicted"/>
<evidence type="ECO:0000313" key="2">
    <source>
        <dbReference type="EMBL" id="MBM9938997.1"/>
    </source>
</evidence>
<dbReference type="Proteomes" id="UP000749453">
    <property type="component" value="Unassembled WGS sequence"/>
</dbReference>